<dbReference type="OrthoDB" id="2339721at2"/>
<feature type="transmembrane region" description="Helical" evidence="1">
    <location>
        <begin position="20"/>
        <end position="38"/>
    </location>
</feature>
<keyword evidence="1" id="KW-1133">Transmembrane helix</keyword>
<keyword evidence="1" id="KW-0812">Transmembrane</keyword>
<proteinExistence type="predicted"/>
<evidence type="ECO:0000256" key="1">
    <source>
        <dbReference type="SAM" id="Phobius"/>
    </source>
</evidence>
<accession>A0A1X7MTZ8</accession>
<evidence type="ECO:0000313" key="2">
    <source>
        <dbReference type="EMBL" id="SMH28303.1"/>
    </source>
</evidence>
<feature type="transmembrane region" description="Helical" evidence="1">
    <location>
        <begin position="50"/>
        <end position="69"/>
    </location>
</feature>
<dbReference type="RefSeq" id="WP_085559110.1">
    <property type="nucleotide sequence ID" value="NZ_FOAH01000006.1"/>
</dbReference>
<keyword evidence="1" id="KW-0472">Membrane</keyword>
<dbReference type="EMBL" id="FXBJ01000002">
    <property type="protein sequence ID" value="SMH28303.1"/>
    <property type="molecule type" value="Genomic_DNA"/>
</dbReference>
<protein>
    <submittedName>
        <fullName evidence="2">Uncharacterized protein</fullName>
    </submittedName>
</protein>
<gene>
    <name evidence="2" type="ORF">SAMN04488700_0886</name>
</gene>
<dbReference type="Proteomes" id="UP000193435">
    <property type="component" value="Unassembled WGS sequence"/>
</dbReference>
<dbReference type="STRING" id="1073423.SAMN04488700_0886"/>
<evidence type="ECO:0000313" key="3">
    <source>
        <dbReference type="Proteomes" id="UP000193435"/>
    </source>
</evidence>
<reference evidence="2 3" key="1">
    <citation type="submission" date="2017-04" db="EMBL/GenBank/DDBJ databases">
        <authorList>
            <person name="Afonso C.L."/>
            <person name="Miller P.J."/>
            <person name="Scott M.A."/>
            <person name="Spackman E."/>
            <person name="Goraichik I."/>
            <person name="Dimitrov K.M."/>
            <person name="Suarez D.L."/>
            <person name="Swayne D.E."/>
        </authorList>
    </citation>
    <scope>NUCLEOTIDE SEQUENCE [LARGE SCALE GENOMIC DNA]</scope>
    <source>
        <strain evidence="2 3">LMG26642</strain>
    </source>
</reference>
<name>A0A1X7MTZ8_9LACT</name>
<sequence length="97" mass="11013">MKNNSIDEVLQKSFIAQIDTGELLILFIMATGLGILLARMFKNQYNPSTLIRSYMFYGIIHCLIGIALFKAPITIVIGTYLLGAIFAAFRSNYYFYE</sequence>
<keyword evidence="3" id="KW-1185">Reference proteome</keyword>
<organism evidence="2 3">
    <name type="scientific">Carnobacterium iners</name>
    <dbReference type="NCBI Taxonomy" id="1073423"/>
    <lineage>
        <taxon>Bacteria</taxon>
        <taxon>Bacillati</taxon>
        <taxon>Bacillota</taxon>
        <taxon>Bacilli</taxon>
        <taxon>Lactobacillales</taxon>
        <taxon>Carnobacteriaceae</taxon>
        <taxon>Carnobacterium</taxon>
    </lineage>
</organism>
<feature type="transmembrane region" description="Helical" evidence="1">
    <location>
        <begin position="75"/>
        <end position="96"/>
    </location>
</feature>
<dbReference type="AlphaFoldDB" id="A0A1X7MTZ8"/>